<reference evidence="2 3" key="1">
    <citation type="journal article" date="2020" name="Nat. Food">
        <title>A phased Vanilla planifolia genome enables genetic improvement of flavour and production.</title>
        <authorList>
            <person name="Hasing T."/>
            <person name="Tang H."/>
            <person name="Brym M."/>
            <person name="Khazi F."/>
            <person name="Huang T."/>
            <person name="Chambers A.H."/>
        </authorList>
    </citation>
    <scope>NUCLEOTIDE SEQUENCE [LARGE SCALE GENOMIC DNA]</scope>
    <source>
        <tissue evidence="2">Leaf</tissue>
    </source>
</reference>
<comment type="caution">
    <text evidence="2">The sequence shown here is derived from an EMBL/GenBank/DDBJ whole genome shotgun (WGS) entry which is preliminary data.</text>
</comment>
<name>A0A835RFD1_VANPL</name>
<feature type="region of interest" description="Disordered" evidence="1">
    <location>
        <begin position="73"/>
        <end position="116"/>
    </location>
</feature>
<keyword evidence="3" id="KW-1185">Reference proteome</keyword>
<dbReference type="AlphaFoldDB" id="A0A835RFD1"/>
<gene>
    <name evidence="2" type="ORF">HPP92_006745</name>
</gene>
<accession>A0A835RFD1</accession>
<dbReference type="Proteomes" id="UP000636800">
    <property type="component" value="Chromosome 3"/>
</dbReference>
<dbReference type="EMBL" id="JADCNL010000003">
    <property type="protein sequence ID" value="KAG0487934.1"/>
    <property type="molecule type" value="Genomic_DNA"/>
</dbReference>
<feature type="compositionally biased region" description="Low complexity" evidence="1">
    <location>
        <begin position="86"/>
        <end position="101"/>
    </location>
</feature>
<protein>
    <submittedName>
        <fullName evidence="2">Uncharacterized protein</fullName>
    </submittedName>
</protein>
<proteinExistence type="predicted"/>
<feature type="compositionally biased region" description="Basic and acidic residues" evidence="1">
    <location>
        <begin position="13"/>
        <end position="27"/>
    </location>
</feature>
<dbReference type="OrthoDB" id="785665at2759"/>
<feature type="region of interest" description="Disordered" evidence="1">
    <location>
        <begin position="1"/>
        <end position="36"/>
    </location>
</feature>
<organism evidence="2 3">
    <name type="scientific">Vanilla planifolia</name>
    <name type="common">Vanilla</name>
    <dbReference type="NCBI Taxonomy" id="51239"/>
    <lineage>
        <taxon>Eukaryota</taxon>
        <taxon>Viridiplantae</taxon>
        <taxon>Streptophyta</taxon>
        <taxon>Embryophyta</taxon>
        <taxon>Tracheophyta</taxon>
        <taxon>Spermatophyta</taxon>
        <taxon>Magnoliopsida</taxon>
        <taxon>Liliopsida</taxon>
        <taxon>Asparagales</taxon>
        <taxon>Orchidaceae</taxon>
        <taxon>Vanilloideae</taxon>
        <taxon>Vanilleae</taxon>
        <taxon>Vanilla</taxon>
    </lineage>
</organism>
<sequence length="116" mass="12926">MADGASRAKKTRRPEQLRRTRLRGDSEKGDEEEVEFEVSLVFRSSVPGVRRAPAIISARILGPHRRSVQMAIEKQSAAVRAKSSTRKPSSGGSRRPSSRGSWNPRHHSQQSPLQPM</sequence>
<evidence type="ECO:0000313" key="2">
    <source>
        <dbReference type="EMBL" id="KAG0487934.1"/>
    </source>
</evidence>
<evidence type="ECO:0000313" key="3">
    <source>
        <dbReference type="Proteomes" id="UP000636800"/>
    </source>
</evidence>
<evidence type="ECO:0000256" key="1">
    <source>
        <dbReference type="SAM" id="MobiDB-lite"/>
    </source>
</evidence>